<name>A0A699KMF1_TANCI</name>
<dbReference type="GO" id="GO:0016301">
    <property type="term" value="F:kinase activity"/>
    <property type="evidence" value="ECO:0007669"/>
    <property type="project" value="UniProtKB-KW"/>
</dbReference>
<dbReference type="PANTHER" id="PTHR11439">
    <property type="entry name" value="GAG-POL-RELATED RETROTRANSPOSON"/>
    <property type="match status" value="1"/>
</dbReference>
<comment type="caution">
    <text evidence="1">The sequence shown here is derived from an EMBL/GenBank/DDBJ whole genome shotgun (WGS) entry which is preliminary data.</text>
</comment>
<protein>
    <submittedName>
        <fullName evidence="1">Cysteine-rich RLK (Receptor-like protein kinase) 8</fullName>
    </submittedName>
</protein>
<dbReference type="EMBL" id="BKCJ010527026">
    <property type="protein sequence ID" value="GFA98221.1"/>
    <property type="molecule type" value="Genomic_DNA"/>
</dbReference>
<dbReference type="PANTHER" id="PTHR11439:SF498">
    <property type="entry name" value="DNAK FAMILY PROTEIN"/>
    <property type="match status" value="1"/>
</dbReference>
<keyword evidence="1" id="KW-0808">Transferase</keyword>
<proteinExistence type="predicted"/>
<dbReference type="AlphaFoldDB" id="A0A699KMF1"/>
<dbReference type="InterPro" id="IPR043502">
    <property type="entry name" value="DNA/RNA_pol_sf"/>
</dbReference>
<sequence>HLKLQADIGTHLLDLEVYRRLSGKLIYLNMTSPDMFYTVQVLSQFMQSPTYVHMQAVKNLLRYILHAPRQGILLANSSAVHLTAYCDSKWASFFMTRRSTTDYCILLCDSLVSWKSKIHVVVSRSSIEAEYRAMSLTCCEVTWLVAMLKDLRLKDLRPDDLCCDNQADTHIDVNPMFHARTKHIEVDCHYVRIQVQAGIVKPSYGHATQQVVDFFTKVLYVDQHSKLLNKMGVSDHSHSHLKGEC</sequence>
<reference evidence="1" key="1">
    <citation type="journal article" date="2019" name="Sci. Rep.">
        <title>Draft genome of Tanacetum cinerariifolium, the natural source of mosquito coil.</title>
        <authorList>
            <person name="Yamashiro T."/>
            <person name="Shiraishi A."/>
            <person name="Satake H."/>
            <person name="Nakayama K."/>
        </authorList>
    </citation>
    <scope>NUCLEOTIDE SEQUENCE</scope>
</reference>
<evidence type="ECO:0000313" key="1">
    <source>
        <dbReference type="EMBL" id="GFA98221.1"/>
    </source>
</evidence>
<keyword evidence="1" id="KW-0418">Kinase</keyword>
<dbReference type="CDD" id="cd09272">
    <property type="entry name" value="RNase_HI_RT_Ty1"/>
    <property type="match status" value="1"/>
</dbReference>
<accession>A0A699KMF1</accession>
<feature type="non-terminal residue" evidence="1">
    <location>
        <position position="1"/>
    </location>
</feature>
<organism evidence="1">
    <name type="scientific">Tanacetum cinerariifolium</name>
    <name type="common">Dalmatian daisy</name>
    <name type="synonym">Chrysanthemum cinerariifolium</name>
    <dbReference type="NCBI Taxonomy" id="118510"/>
    <lineage>
        <taxon>Eukaryota</taxon>
        <taxon>Viridiplantae</taxon>
        <taxon>Streptophyta</taxon>
        <taxon>Embryophyta</taxon>
        <taxon>Tracheophyta</taxon>
        <taxon>Spermatophyta</taxon>
        <taxon>Magnoliopsida</taxon>
        <taxon>eudicotyledons</taxon>
        <taxon>Gunneridae</taxon>
        <taxon>Pentapetalae</taxon>
        <taxon>asterids</taxon>
        <taxon>campanulids</taxon>
        <taxon>Asterales</taxon>
        <taxon>Asteraceae</taxon>
        <taxon>Asteroideae</taxon>
        <taxon>Anthemideae</taxon>
        <taxon>Anthemidinae</taxon>
        <taxon>Tanacetum</taxon>
    </lineage>
</organism>
<keyword evidence="1" id="KW-0675">Receptor</keyword>
<dbReference type="SUPFAM" id="SSF56672">
    <property type="entry name" value="DNA/RNA polymerases"/>
    <property type="match status" value="1"/>
</dbReference>
<gene>
    <name evidence="1" type="ORF">Tci_670193</name>
</gene>